<evidence type="ECO:0000313" key="4">
    <source>
        <dbReference type="Proteomes" id="UP001222800"/>
    </source>
</evidence>
<dbReference type="RefSeq" id="WP_277733875.1">
    <property type="nucleotide sequence ID" value="NZ_CP120733.1"/>
</dbReference>
<keyword evidence="1" id="KW-0812">Transmembrane</keyword>
<dbReference type="Gene3D" id="3.20.20.370">
    <property type="entry name" value="Glycoside hydrolase/deacetylase"/>
    <property type="match status" value="1"/>
</dbReference>
<dbReference type="InterPro" id="IPR050248">
    <property type="entry name" value="Polysacc_deacetylase_ArnD"/>
</dbReference>
<dbReference type="PANTHER" id="PTHR10587">
    <property type="entry name" value="GLYCOSYL TRANSFERASE-RELATED"/>
    <property type="match status" value="1"/>
</dbReference>
<reference evidence="3 4" key="1">
    <citation type="submission" date="2023-03" db="EMBL/GenBank/DDBJ databases">
        <title>Complete genome sequence of Tepidibacter sp. SWIR-1, isolated from a deep-sea hydrothermal vent.</title>
        <authorList>
            <person name="Li X."/>
        </authorList>
    </citation>
    <scope>NUCLEOTIDE SEQUENCE [LARGE SCALE GENOMIC DNA]</scope>
    <source>
        <strain evidence="3 4">SWIR-1</strain>
    </source>
</reference>
<evidence type="ECO:0000313" key="3">
    <source>
        <dbReference type="EMBL" id="WFD11728.1"/>
    </source>
</evidence>
<dbReference type="PROSITE" id="PS51677">
    <property type="entry name" value="NODB"/>
    <property type="match status" value="1"/>
</dbReference>
<dbReference type="Pfam" id="PF01522">
    <property type="entry name" value="Polysacc_deac_1"/>
    <property type="match status" value="1"/>
</dbReference>
<dbReference type="InterPro" id="IPR011330">
    <property type="entry name" value="Glyco_hydro/deAcase_b/a-brl"/>
</dbReference>
<proteinExistence type="predicted"/>
<accession>A0ABY8EKQ3</accession>
<dbReference type="PANTHER" id="PTHR10587:SF128">
    <property type="entry name" value="POLYSACCHARIDE DEACETYLASE PDAB-RELATED"/>
    <property type="match status" value="1"/>
</dbReference>
<dbReference type="InterPro" id="IPR002509">
    <property type="entry name" value="NODB_dom"/>
</dbReference>
<dbReference type="Proteomes" id="UP001222800">
    <property type="component" value="Chromosome"/>
</dbReference>
<feature type="transmembrane region" description="Helical" evidence="1">
    <location>
        <begin position="12"/>
        <end position="31"/>
    </location>
</feature>
<feature type="domain" description="NodB homology" evidence="2">
    <location>
        <begin position="50"/>
        <end position="228"/>
    </location>
</feature>
<dbReference type="SUPFAM" id="SSF88713">
    <property type="entry name" value="Glycoside hydrolase/deacetylase"/>
    <property type="match status" value="1"/>
</dbReference>
<organism evidence="3 4">
    <name type="scientific">Tepidibacter hydrothermalis</name>
    <dbReference type="NCBI Taxonomy" id="3036126"/>
    <lineage>
        <taxon>Bacteria</taxon>
        <taxon>Bacillati</taxon>
        <taxon>Bacillota</taxon>
        <taxon>Clostridia</taxon>
        <taxon>Peptostreptococcales</taxon>
        <taxon>Peptostreptococcaceae</taxon>
        <taxon>Tepidibacter</taxon>
    </lineage>
</organism>
<keyword evidence="1" id="KW-0472">Membrane</keyword>
<protein>
    <submittedName>
        <fullName evidence="3">Polysaccharide deacetylase family protein</fullName>
    </submittedName>
</protein>
<dbReference type="EMBL" id="CP120733">
    <property type="protein sequence ID" value="WFD11728.1"/>
    <property type="molecule type" value="Genomic_DNA"/>
</dbReference>
<sequence length="236" mass="27269">MIVIIKKKKVIRMALFILAIGMMSLITNYSVSCFNNKQEPFYKGNKENSNHVAITCNVDWGNEYIDTMLKTLKEENVKITFMVTGRWADKYPDILMKIKADGHEIGNHGYKHIDYSKLDYKANYDEIKKSKKIIDNIIKEDTKFFEPPSGSYNDDTVKAAVDLNYIPIKWTLDTIDWKYKDNPDKIVQRIKSKDMEESGIILMHPTKATSQALKSIIETIRNNGYEVGCLSDIFDM</sequence>
<keyword evidence="1" id="KW-1133">Transmembrane helix</keyword>
<keyword evidence="4" id="KW-1185">Reference proteome</keyword>
<gene>
    <name evidence="3" type="ORF">P4S50_06530</name>
</gene>
<dbReference type="CDD" id="cd10950">
    <property type="entry name" value="CE4_BsYlxY_like"/>
    <property type="match status" value="1"/>
</dbReference>
<evidence type="ECO:0000256" key="1">
    <source>
        <dbReference type="SAM" id="Phobius"/>
    </source>
</evidence>
<name>A0ABY8EKQ3_9FIRM</name>
<evidence type="ECO:0000259" key="2">
    <source>
        <dbReference type="PROSITE" id="PS51677"/>
    </source>
</evidence>